<protein>
    <submittedName>
        <fullName evidence="6">AraC family transcriptional regulator</fullName>
    </submittedName>
</protein>
<evidence type="ECO:0000256" key="1">
    <source>
        <dbReference type="ARBA" id="ARBA00023015"/>
    </source>
</evidence>
<evidence type="ECO:0000256" key="2">
    <source>
        <dbReference type="ARBA" id="ARBA00023125"/>
    </source>
</evidence>
<dbReference type="InterPro" id="IPR018062">
    <property type="entry name" value="HTH_AraC-typ_CS"/>
</dbReference>
<dbReference type="InterPro" id="IPR018060">
    <property type="entry name" value="HTH_AraC"/>
</dbReference>
<dbReference type="PANTHER" id="PTHR46796:SF14">
    <property type="entry name" value="TRANSCRIPTIONAL REGULATORY PROTEIN"/>
    <property type="match status" value="1"/>
</dbReference>
<evidence type="ECO:0000313" key="7">
    <source>
        <dbReference type="Proteomes" id="UP000661507"/>
    </source>
</evidence>
<keyword evidence="4" id="KW-0804">Transcription</keyword>
<gene>
    <name evidence="6" type="ORF">GCM10011320_57050</name>
</gene>
<dbReference type="Gene3D" id="1.10.10.60">
    <property type="entry name" value="Homeodomain-like"/>
    <property type="match status" value="2"/>
</dbReference>
<dbReference type="SMART" id="SM00342">
    <property type="entry name" value="HTH_ARAC"/>
    <property type="match status" value="1"/>
</dbReference>
<keyword evidence="3" id="KW-0010">Activator</keyword>
<sequence length="306" mass="33008">MEIESAPPLTLRLLGQGPDWRVSDVVCRAGPSDRRFEERHEDYGIGLVVGGTFGYRAASGRALLHPGAVLLGNAGTCYECGHEHGHGDRCIAVQLAPALFEEIAAFAAGTARFRFATPMLPSGPALARILVALEAASTGTAASMEELALAVAEQVVAASAGATLRCEPCPAADERRVARAIRLIEARAEEALGLDALAAEAGMSRYHFLRRFRRVTGRTPYRYLLDLRLRRAALRLRRTRESVATIAFDIGFGDLSTFNAQFRAAFGQAPQAWRRSGVISAAVPRRVVRTPSGRAIADMTHPRHPA</sequence>
<dbReference type="AlphaFoldDB" id="A0A917L430"/>
<dbReference type="PROSITE" id="PS00041">
    <property type="entry name" value="HTH_ARAC_FAMILY_1"/>
    <property type="match status" value="1"/>
</dbReference>
<evidence type="ECO:0000259" key="5">
    <source>
        <dbReference type="PROSITE" id="PS01124"/>
    </source>
</evidence>
<evidence type="ECO:0000256" key="3">
    <source>
        <dbReference type="ARBA" id="ARBA00023159"/>
    </source>
</evidence>
<keyword evidence="2" id="KW-0238">DNA-binding</keyword>
<reference evidence="6" key="1">
    <citation type="journal article" date="2014" name="Int. J. Syst. Evol. Microbiol.">
        <title>Complete genome sequence of Corynebacterium casei LMG S-19264T (=DSM 44701T), isolated from a smear-ripened cheese.</title>
        <authorList>
            <consortium name="US DOE Joint Genome Institute (JGI-PGF)"/>
            <person name="Walter F."/>
            <person name="Albersmeier A."/>
            <person name="Kalinowski J."/>
            <person name="Ruckert C."/>
        </authorList>
    </citation>
    <scope>NUCLEOTIDE SEQUENCE</scope>
    <source>
        <strain evidence="6">CGMCC 1.3617</strain>
    </source>
</reference>
<organism evidence="6 7">
    <name type="scientific">Neoroseomonas lacus</name>
    <dbReference type="NCBI Taxonomy" id="287609"/>
    <lineage>
        <taxon>Bacteria</taxon>
        <taxon>Pseudomonadati</taxon>
        <taxon>Pseudomonadota</taxon>
        <taxon>Alphaproteobacteria</taxon>
        <taxon>Acetobacterales</taxon>
        <taxon>Acetobacteraceae</taxon>
        <taxon>Neoroseomonas</taxon>
    </lineage>
</organism>
<dbReference type="PANTHER" id="PTHR46796">
    <property type="entry name" value="HTH-TYPE TRANSCRIPTIONAL ACTIVATOR RHAS-RELATED"/>
    <property type="match status" value="1"/>
</dbReference>
<dbReference type="Pfam" id="PF02311">
    <property type="entry name" value="AraC_binding"/>
    <property type="match status" value="1"/>
</dbReference>
<dbReference type="InterPro" id="IPR009057">
    <property type="entry name" value="Homeodomain-like_sf"/>
</dbReference>
<feature type="domain" description="HTH araC/xylS-type" evidence="5">
    <location>
        <begin position="178"/>
        <end position="276"/>
    </location>
</feature>
<name>A0A917L430_9PROT</name>
<keyword evidence="1" id="KW-0805">Transcription regulation</keyword>
<reference evidence="6" key="2">
    <citation type="submission" date="2020-09" db="EMBL/GenBank/DDBJ databases">
        <authorList>
            <person name="Sun Q."/>
            <person name="Zhou Y."/>
        </authorList>
    </citation>
    <scope>NUCLEOTIDE SEQUENCE</scope>
    <source>
        <strain evidence="6">CGMCC 1.3617</strain>
    </source>
</reference>
<proteinExistence type="predicted"/>
<dbReference type="RefSeq" id="WP_188973304.1">
    <property type="nucleotide sequence ID" value="NZ_BMKW01000022.1"/>
</dbReference>
<dbReference type="PROSITE" id="PS01124">
    <property type="entry name" value="HTH_ARAC_FAMILY_2"/>
    <property type="match status" value="1"/>
</dbReference>
<evidence type="ECO:0000313" key="6">
    <source>
        <dbReference type="EMBL" id="GGJ42075.1"/>
    </source>
</evidence>
<dbReference type="Pfam" id="PF12833">
    <property type="entry name" value="HTH_18"/>
    <property type="match status" value="1"/>
</dbReference>
<comment type="caution">
    <text evidence="6">The sequence shown here is derived from an EMBL/GenBank/DDBJ whole genome shotgun (WGS) entry which is preliminary data.</text>
</comment>
<dbReference type="SUPFAM" id="SSF51215">
    <property type="entry name" value="Regulatory protein AraC"/>
    <property type="match status" value="1"/>
</dbReference>
<dbReference type="InterPro" id="IPR050204">
    <property type="entry name" value="AraC_XylS_family_regulators"/>
</dbReference>
<accession>A0A917L430</accession>
<dbReference type="Proteomes" id="UP000661507">
    <property type="component" value="Unassembled WGS sequence"/>
</dbReference>
<dbReference type="EMBL" id="BMKW01000022">
    <property type="protein sequence ID" value="GGJ42075.1"/>
    <property type="molecule type" value="Genomic_DNA"/>
</dbReference>
<dbReference type="InterPro" id="IPR037923">
    <property type="entry name" value="HTH-like"/>
</dbReference>
<keyword evidence="7" id="KW-1185">Reference proteome</keyword>
<dbReference type="SUPFAM" id="SSF46689">
    <property type="entry name" value="Homeodomain-like"/>
    <property type="match status" value="2"/>
</dbReference>
<dbReference type="GO" id="GO:0003700">
    <property type="term" value="F:DNA-binding transcription factor activity"/>
    <property type="evidence" value="ECO:0007669"/>
    <property type="project" value="InterPro"/>
</dbReference>
<evidence type="ECO:0000256" key="4">
    <source>
        <dbReference type="ARBA" id="ARBA00023163"/>
    </source>
</evidence>
<dbReference type="GO" id="GO:0043565">
    <property type="term" value="F:sequence-specific DNA binding"/>
    <property type="evidence" value="ECO:0007669"/>
    <property type="project" value="InterPro"/>
</dbReference>
<dbReference type="InterPro" id="IPR003313">
    <property type="entry name" value="AraC-bd"/>
</dbReference>